<dbReference type="Proteomes" id="UP000887013">
    <property type="component" value="Unassembled WGS sequence"/>
</dbReference>
<proteinExistence type="predicted"/>
<protein>
    <submittedName>
        <fullName evidence="1">Uncharacterized protein</fullName>
    </submittedName>
</protein>
<comment type="caution">
    <text evidence="1">The sequence shown here is derived from an EMBL/GenBank/DDBJ whole genome shotgun (WGS) entry which is preliminary data.</text>
</comment>
<dbReference type="AlphaFoldDB" id="A0A8X6N7X0"/>
<dbReference type="EMBL" id="BMAW01054984">
    <property type="protein sequence ID" value="GFS98799.1"/>
    <property type="molecule type" value="Genomic_DNA"/>
</dbReference>
<gene>
    <name evidence="1" type="primary">NCL1_35572</name>
    <name evidence="1" type="ORF">NPIL_321911</name>
</gene>
<evidence type="ECO:0000313" key="2">
    <source>
        <dbReference type="Proteomes" id="UP000887013"/>
    </source>
</evidence>
<sequence length="126" mass="15087">MSDSESNPFYYDTEILKNYVLQPANPYEIWIPESNWGYKYFIFSEYGHIKVDSTYIHFSPSKNLKHECRINPLSAYAGFKLRQLTKKELVEITEGKNFFHHSRSDEHNAFERKLISNIRRYLNPED</sequence>
<organism evidence="1 2">
    <name type="scientific">Nephila pilipes</name>
    <name type="common">Giant wood spider</name>
    <name type="synonym">Nephila maculata</name>
    <dbReference type="NCBI Taxonomy" id="299642"/>
    <lineage>
        <taxon>Eukaryota</taxon>
        <taxon>Metazoa</taxon>
        <taxon>Ecdysozoa</taxon>
        <taxon>Arthropoda</taxon>
        <taxon>Chelicerata</taxon>
        <taxon>Arachnida</taxon>
        <taxon>Araneae</taxon>
        <taxon>Araneomorphae</taxon>
        <taxon>Entelegynae</taxon>
        <taxon>Araneoidea</taxon>
        <taxon>Nephilidae</taxon>
        <taxon>Nephila</taxon>
    </lineage>
</organism>
<keyword evidence="2" id="KW-1185">Reference proteome</keyword>
<accession>A0A8X6N7X0</accession>
<reference evidence="1" key="1">
    <citation type="submission" date="2020-08" db="EMBL/GenBank/DDBJ databases">
        <title>Multicomponent nature underlies the extraordinary mechanical properties of spider dragline silk.</title>
        <authorList>
            <person name="Kono N."/>
            <person name="Nakamura H."/>
            <person name="Mori M."/>
            <person name="Yoshida Y."/>
            <person name="Ohtoshi R."/>
            <person name="Malay A.D."/>
            <person name="Moran D.A.P."/>
            <person name="Tomita M."/>
            <person name="Numata K."/>
            <person name="Arakawa K."/>
        </authorList>
    </citation>
    <scope>NUCLEOTIDE SEQUENCE</scope>
</reference>
<evidence type="ECO:0000313" key="1">
    <source>
        <dbReference type="EMBL" id="GFS98799.1"/>
    </source>
</evidence>
<name>A0A8X6N7X0_NEPPI</name>